<dbReference type="PANTHER" id="PTHR46455">
    <property type="entry name" value="SET AND MYND DOMAIN CONTAINING, ARTHROPOD-SPECIFIC, MEMBER 4, ISOFORM A"/>
    <property type="match status" value="1"/>
</dbReference>
<reference evidence="2" key="1">
    <citation type="submission" date="2021-06" db="EMBL/GenBank/DDBJ databases">
        <authorList>
            <person name="Hodson N. C."/>
            <person name="Mongue J. A."/>
            <person name="Jaron S. K."/>
        </authorList>
    </citation>
    <scope>NUCLEOTIDE SEQUENCE</scope>
</reference>
<dbReference type="PANTHER" id="PTHR46455:SF5">
    <property type="entry name" value="SET AND MYND DOMAIN CONTAINING, ARTHROPOD-SPECIFIC, MEMBER 4, ISOFORM A"/>
    <property type="match status" value="1"/>
</dbReference>
<gene>
    <name evidence="2" type="ORF">AFUS01_LOCUS18856</name>
</gene>
<evidence type="ECO:0000313" key="2">
    <source>
        <dbReference type="EMBL" id="CAG7730194.1"/>
    </source>
</evidence>
<evidence type="ECO:0000259" key="1">
    <source>
        <dbReference type="PROSITE" id="PS50280"/>
    </source>
</evidence>
<dbReference type="PROSITE" id="PS50280">
    <property type="entry name" value="SET"/>
    <property type="match status" value="1"/>
</dbReference>
<comment type="caution">
    <text evidence="2">The sequence shown here is derived from an EMBL/GenBank/DDBJ whole genome shotgun (WGS) entry which is preliminary data.</text>
</comment>
<dbReference type="CDD" id="cd20071">
    <property type="entry name" value="SET_SMYD"/>
    <property type="match status" value="1"/>
</dbReference>
<keyword evidence="3" id="KW-1185">Reference proteome</keyword>
<accession>A0A8J2K617</accession>
<dbReference type="AlphaFoldDB" id="A0A8J2K617"/>
<feature type="domain" description="SET" evidence="1">
    <location>
        <begin position="16"/>
        <end position="265"/>
    </location>
</feature>
<dbReference type="OrthoDB" id="5945798at2759"/>
<evidence type="ECO:0000313" key="3">
    <source>
        <dbReference type="Proteomes" id="UP000708208"/>
    </source>
</evidence>
<dbReference type="Proteomes" id="UP000708208">
    <property type="component" value="Unassembled WGS sequence"/>
</dbReference>
<dbReference type="EMBL" id="CAJVCH010190442">
    <property type="protein sequence ID" value="CAG7730194.1"/>
    <property type="molecule type" value="Genomic_DNA"/>
</dbReference>
<protein>
    <recommendedName>
        <fullName evidence="1">SET domain-containing protein</fullName>
    </recommendedName>
</protein>
<name>A0A8J2K617_9HEXA</name>
<organism evidence="2 3">
    <name type="scientific">Allacma fusca</name>
    <dbReference type="NCBI Taxonomy" id="39272"/>
    <lineage>
        <taxon>Eukaryota</taxon>
        <taxon>Metazoa</taxon>
        <taxon>Ecdysozoa</taxon>
        <taxon>Arthropoda</taxon>
        <taxon>Hexapoda</taxon>
        <taxon>Collembola</taxon>
        <taxon>Symphypleona</taxon>
        <taxon>Sminthuridae</taxon>
        <taxon>Allacma</taxon>
    </lineage>
</organism>
<sequence>MVPEVTQPVGVQNEHDNVAVISSPGMGRCLRALQDFQPKEVVLEEIPLVSAPSGQTDLNTETDKPYLICIGCYLSLKDNNDEAFNCENCGWPFCSELCHSQDITHKTMECDIFKRKNIHQCTESIRSVYFIRCICISKLEDTARWEKILNLTSTYQGGKNKEPDDKDLLVHNYLTNVCGLEISQELLANLNGFRTVNAFQINYCEQELKRFYGMALYDVGSMASHACNPNSRWRTIKPDEKLGFPIRIQANDLIRKGALVTIAYRNKCLTTGTLRRREELFLGHGFLCQCDRCGDATEFNTYFSAQHCTHCAVGYLLPKTPSEPKSDWICKTCGESEGVSFIREIIDRITQQIRRAKEGKCKANETCCKLDIIIKKYTERILHPNHYLIIWAEFLWLQFLEYNLFLLKTTSLKYEIFALMTTRAKHCSDIYTKFFSQQSRFYGYFEKISGLAYYLYYLSPSIWNDMSDKQRLRIMRTTLAHFESSLIYDGWDSDELRFIETKLRHIKTIVPEGTIWSTSNKCGERLVIIYNISELCPSPQRKKLFNSSASFKRDIHLDYAVHTKIYGQWDFLELM</sequence>
<dbReference type="InterPro" id="IPR001214">
    <property type="entry name" value="SET_dom"/>
</dbReference>
<dbReference type="InterPro" id="IPR053010">
    <property type="entry name" value="SET_SmydA-8"/>
</dbReference>
<proteinExistence type="predicted"/>